<sequence length="135" mass="14985">MSFPKMRNVIALNEKRVEFAKHHTPQICISPYNTKRQLCMLCCQAQVNPDICGQTFANGGLCAPPLLLVLSYWPFGMEKPQGRIFGFSINAVQRTIQLADQKHCSVCGRKGAAISCVETGCTEDGECITQYFGQH</sequence>
<feature type="non-terminal residue" evidence="1">
    <location>
        <position position="135"/>
    </location>
</feature>
<gene>
    <name evidence="1" type="ORF">CIB84_013454</name>
</gene>
<dbReference type="Gene3D" id="3.30.40.10">
    <property type="entry name" value="Zinc/RING finger domain, C3HC4 (zinc finger)"/>
    <property type="match status" value="1"/>
</dbReference>
<dbReference type="Proteomes" id="UP000237246">
    <property type="component" value="Unassembled WGS sequence"/>
</dbReference>
<keyword evidence="2" id="KW-1185">Reference proteome</keyword>
<reference evidence="1 2" key="1">
    <citation type="submission" date="2018-01" db="EMBL/GenBank/DDBJ databases">
        <title>Comparison of the Chinese Bamboo Partridge and Red Junglefowl genome sequences highlights the importance of demography in genome evolution.</title>
        <authorList>
            <person name="Tiley G.P."/>
            <person name="Kimball R.T."/>
            <person name="Braun E.L."/>
            <person name="Burleigh J.G."/>
        </authorList>
    </citation>
    <scope>NUCLEOTIDE SEQUENCE [LARGE SCALE GENOMIC DNA]</scope>
    <source>
        <strain evidence="1">RTK389</strain>
        <tissue evidence="1">Blood</tissue>
    </source>
</reference>
<evidence type="ECO:0000313" key="1">
    <source>
        <dbReference type="EMBL" id="POI22798.1"/>
    </source>
</evidence>
<comment type="caution">
    <text evidence="1">The sequence shown here is derived from an EMBL/GenBank/DDBJ whole genome shotgun (WGS) entry which is preliminary data.</text>
</comment>
<dbReference type="OrthoDB" id="9118298at2759"/>
<accession>A0A2P4SFC2</accession>
<organism evidence="1 2">
    <name type="scientific">Bambusicola thoracicus</name>
    <name type="common">Chinese bamboo-partridge</name>
    <name type="synonym">Perdix thoracica</name>
    <dbReference type="NCBI Taxonomy" id="9083"/>
    <lineage>
        <taxon>Eukaryota</taxon>
        <taxon>Metazoa</taxon>
        <taxon>Chordata</taxon>
        <taxon>Craniata</taxon>
        <taxon>Vertebrata</taxon>
        <taxon>Euteleostomi</taxon>
        <taxon>Archelosauria</taxon>
        <taxon>Archosauria</taxon>
        <taxon>Dinosauria</taxon>
        <taxon>Saurischia</taxon>
        <taxon>Theropoda</taxon>
        <taxon>Coelurosauria</taxon>
        <taxon>Aves</taxon>
        <taxon>Neognathae</taxon>
        <taxon>Galloanserae</taxon>
        <taxon>Galliformes</taxon>
        <taxon>Phasianidae</taxon>
        <taxon>Perdicinae</taxon>
        <taxon>Bambusicola</taxon>
    </lineage>
</organism>
<name>A0A2P4SFC2_BAMTH</name>
<dbReference type="AlphaFoldDB" id="A0A2P4SFC2"/>
<proteinExistence type="predicted"/>
<protein>
    <submittedName>
        <fullName evidence="1">Uncharacterized protein</fullName>
    </submittedName>
</protein>
<dbReference type="EMBL" id="PPHD01054859">
    <property type="protein sequence ID" value="POI22798.1"/>
    <property type="molecule type" value="Genomic_DNA"/>
</dbReference>
<evidence type="ECO:0000313" key="2">
    <source>
        <dbReference type="Proteomes" id="UP000237246"/>
    </source>
</evidence>
<dbReference type="InterPro" id="IPR013083">
    <property type="entry name" value="Znf_RING/FYVE/PHD"/>
</dbReference>